<protein>
    <submittedName>
        <fullName evidence="2">Glutaredoxin-like protein NrdH</fullName>
    </submittedName>
</protein>
<feature type="domain" description="Glutaredoxin" evidence="1">
    <location>
        <begin position="5"/>
        <end position="62"/>
    </location>
</feature>
<dbReference type="InterPro" id="IPR036249">
    <property type="entry name" value="Thioredoxin-like_sf"/>
</dbReference>
<dbReference type="InterPro" id="IPR002109">
    <property type="entry name" value="Glutaredoxin"/>
</dbReference>
<name>A0A1G6RE73_9MICO</name>
<dbReference type="STRING" id="993073.AS029_16135"/>
<dbReference type="Gene3D" id="3.40.30.10">
    <property type="entry name" value="Glutaredoxin"/>
    <property type="match status" value="1"/>
</dbReference>
<dbReference type="SUPFAM" id="SSF52833">
    <property type="entry name" value="Thioredoxin-like"/>
    <property type="match status" value="1"/>
</dbReference>
<organism evidence="2 3">
    <name type="scientific">Microbacterium enclense</name>
    <dbReference type="NCBI Taxonomy" id="993073"/>
    <lineage>
        <taxon>Bacteria</taxon>
        <taxon>Bacillati</taxon>
        <taxon>Actinomycetota</taxon>
        <taxon>Actinomycetes</taxon>
        <taxon>Micrococcales</taxon>
        <taxon>Microbacteriaceae</taxon>
        <taxon>Microbacterium</taxon>
    </lineage>
</organism>
<dbReference type="CDD" id="cd02976">
    <property type="entry name" value="NrdH"/>
    <property type="match status" value="1"/>
</dbReference>
<accession>A0A1G6RE73</accession>
<dbReference type="AlphaFoldDB" id="A0A1G6RE73"/>
<evidence type="ECO:0000313" key="3">
    <source>
        <dbReference type="Proteomes" id="UP000183203"/>
    </source>
</evidence>
<evidence type="ECO:0000259" key="1">
    <source>
        <dbReference type="Pfam" id="PF00462"/>
    </source>
</evidence>
<sequence>MDKLTVYTTGPSCGKCSVTKMMLKGKGIPFDEVDITKNPAAYEYVTAELGYSMAPVVVVDDEDHWCDLRPDHIDRVAALFAAA</sequence>
<dbReference type="RefSeq" id="WP_058233623.1">
    <property type="nucleotide sequence ID" value="NZ_FMYG01000011.1"/>
</dbReference>
<reference evidence="2 3" key="1">
    <citation type="submission" date="2016-09" db="EMBL/GenBank/DDBJ databases">
        <authorList>
            <person name="Capua I."/>
            <person name="De Benedictis P."/>
            <person name="Joannis T."/>
            <person name="Lombin L.H."/>
            <person name="Cattoli G."/>
        </authorList>
    </citation>
    <scope>NUCLEOTIDE SEQUENCE [LARGE SCALE GENOMIC DNA]</scope>
    <source>
        <strain evidence="2 3">NIO-1002</strain>
    </source>
</reference>
<dbReference type="Pfam" id="PF00462">
    <property type="entry name" value="Glutaredoxin"/>
    <property type="match status" value="1"/>
</dbReference>
<gene>
    <name evidence="2" type="ORF">SAMN05216418_0100</name>
</gene>
<dbReference type="OrthoDB" id="8545217at2"/>
<dbReference type="EMBL" id="FMYG01000011">
    <property type="protein sequence ID" value="SDD02751.1"/>
    <property type="molecule type" value="Genomic_DNA"/>
</dbReference>
<proteinExistence type="predicted"/>
<evidence type="ECO:0000313" key="2">
    <source>
        <dbReference type="EMBL" id="SDD02751.1"/>
    </source>
</evidence>
<dbReference type="PROSITE" id="PS51354">
    <property type="entry name" value="GLUTAREDOXIN_2"/>
    <property type="match status" value="1"/>
</dbReference>
<dbReference type="Proteomes" id="UP000183203">
    <property type="component" value="Unassembled WGS sequence"/>
</dbReference>